<sequence>MVYNYAALLVIATVALNATYTIAVPVVRSSDVRSIHHPSATKVVPEPSRSVEPSNLCGHSVNPSASASELPVSSGLPSFSAIPPPIPTMPHPSAPPMSSVELPSSQVPDFDRRAGKDYATLSILEPTIPSSFIPVNTDSSTIARHHHSTISSGAISSPSALPSIPSECGTGGPGTVKARPSSLMSSDPIPTSDSALPSGSPVISSPESSASAATVSPVEFPDVAKRAARMRTRITKVTSSSASAVSGLPSFAVPSNSLSSAELSPPTALPSAPPCGLGPGPVRPVSSLMSADPIPTSDSALPSGSLVSSAQPSASVATFSAVEDVAKHAAVHSVSGLPSFAVPSSTNSFSSGAVPTSSALPSIPPVESCGPVVSAVSSAPSPPVSISASAISAVSVSSVPVVSSFTSLPSASSVPVVSLAQ</sequence>
<feature type="compositionally biased region" description="Pro residues" evidence="1">
    <location>
        <begin position="82"/>
        <end position="95"/>
    </location>
</feature>
<comment type="caution">
    <text evidence="2">The sequence shown here is derived from an EMBL/GenBank/DDBJ whole genome shotgun (WGS) entry which is preliminary data.</text>
</comment>
<feature type="region of interest" description="Disordered" evidence="1">
    <location>
        <begin position="37"/>
        <end position="69"/>
    </location>
</feature>
<reference evidence="2" key="1">
    <citation type="submission" date="2023-03" db="EMBL/GenBank/DDBJ databases">
        <title>Massive genome expansion in bonnet fungi (Mycena s.s.) driven by repeated elements and novel gene families across ecological guilds.</title>
        <authorList>
            <consortium name="Lawrence Berkeley National Laboratory"/>
            <person name="Harder C.B."/>
            <person name="Miyauchi S."/>
            <person name="Viragh M."/>
            <person name="Kuo A."/>
            <person name="Thoen E."/>
            <person name="Andreopoulos B."/>
            <person name="Lu D."/>
            <person name="Skrede I."/>
            <person name="Drula E."/>
            <person name="Henrissat B."/>
            <person name="Morin E."/>
            <person name="Kohler A."/>
            <person name="Barry K."/>
            <person name="LaButti K."/>
            <person name="Morin E."/>
            <person name="Salamov A."/>
            <person name="Lipzen A."/>
            <person name="Mereny Z."/>
            <person name="Hegedus B."/>
            <person name="Baldrian P."/>
            <person name="Stursova M."/>
            <person name="Weitz H."/>
            <person name="Taylor A."/>
            <person name="Grigoriev I.V."/>
            <person name="Nagy L.G."/>
            <person name="Martin F."/>
            <person name="Kauserud H."/>
        </authorList>
    </citation>
    <scope>NUCLEOTIDE SEQUENCE</scope>
    <source>
        <strain evidence="2">CBHHK188m</strain>
    </source>
</reference>
<feature type="compositionally biased region" description="Polar residues" evidence="1">
    <location>
        <begin position="182"/>
        <end position="195"/>
    </location>
</feature>
<feature type="compositionally biased region" description="Polar residues" evidence="1">
    <location>
        <begin position="296"/>
        <end position="307"/>
    </location>
</feature>
<dbReference type="Proteomes" id="UP001215280">
    <property type="component" value="Unassembled WGS sequence"/>
</dbReference>
<proteinExistence type="predicted"/>
<keyword evidence="3" id="KW-1185">Reference proteome</keyword>
<feature type="compositionally biased region" description="Low complexity" evidence="1">
    <location>
        <begin position="149"/>
        <end position="166"/>
    </location>
</feature>
<organism evidence="2 3">
    <name type="scientific">Mycena maculata</name>
    <dbReference type="NCBI Taxonomy" id="230809"/>
    <lineage>
        <taxon>Eukaryota</taxon>
        <taxon>Fungi</taxon>
        <taxon>Dikarya</taxon>
        <taxon>Basidiomycota</taxon>
        <taxon>Agaricomycotina</taxon>
        <taxon>Agaricomycetes</taxon>
        <taxon>Agaricomycetidae</taxon>
        <taxon>Agaricales</taxon>
        <taxon>Marasmiineae</taxon>
        <taxon>Mycenaceae</taxon>
        <taxon>Mycena</taxon>
    </lineage>
</organism>
<feature type="compositionally biased region" description="Low complexity" evidence="1">
    <location>
        <begin position="257"/>
        <end position="266"/>
    </location>
</feature>
<evidence type="ECO:0000313" key="3">
    <source>
        <dbReference type="Proteomes" id="UP001215280"/>
    </source>
</evidence>
<evidence type="ECO:0000313" key="2">
    <source>
        <dbReference type="EMBL" id="KAJ7757805.1"/>
    </source>
</evidence>
<feature type="region of interest" description="Disordered" evidence="1">
    <location>
        <begin position="255"/>
        <end position="307"/>
    </location>
</feature>
<protein>
    <submittedName>
        <fullName evidence="2">Uncharacterized protein</fullName>
    </submittedName>
</protein>
<dbReference type="AlphaFoldDB" id="A0AAD7JA27"/>
<name>A0AAD7JA27_9AGAR</name>
<feature type="region of interest" description="Disordered" evidence="1">
    <location>
        <begin position="81"/>
        <end position="104"/>
    </location>
</feature>
<feature type="compositionally biased region" description="Low complexity" evidence="1">
    <location>
        <begin position="197"/>
        <end position="216"/>
    </location>
</feature>
<accession>A0AAD7JA27</accession>
<dbReference type="EMBL" id="JARJLG010000057">
    <property type="protein sequence ID" value="KAJ7757805.1"/>
    <property type="molecule type" value="Genomic_DNA"/>
</dbReference>
<feature type="region of interest" description="Disordered" evidence="1">
    <location>
        <begin position="144"/>
        <end position="216"/>
    </location>
</feature>
<evidence type="ECO:0000256" key="1">
    <source>
        <dbReference type="SAM" id="MobiDB-lite"/>
    </source>
</evidence>
<gene>
    <name evidence="2" type="ORF">DFH07DRAFT_459652</name>
</gene>